<protein>
    <submittedName>
        <fullName evidence="2">Uncharacterized protein MANES_01G043100</fullName>
    </submittedName>
</protein>
<sequence>MYSKSEVTVIDTSCEVWKFDKLVFRKKNVWKVRDKKGRTWTGGSKKRTKNDLPLCFGDPNANALVSNKKAKLGASKDVENGGYSSLSINVQKLHENVEICKERPDDLGQVAKKRSPRKIRKSGSSSILIKDISTGKKSSRKDSQRQ</sequence>
<feature type="region of interest" description="Disordered" evidence="1">
    <location>
        <begin position="108"/>
        <end position="146"/>
    </location>
</feature>
<accession>A0A2P2QEF7</accession>
<evidence type="ECO:0000256" key="1">
    <source>
        <dbReference type="SAM" id="MobiDB-lite"/>
    </source>
</evidence>
<reference evidence="2" key="1">
    <citation type="submission" date="2018-02" db="EMBL/GenBank/DDBJ databases">
        <title>Rhizophora mucronata_Transcriptome.</title>
        <authorList>
            <person name="Meera S.P."/>
            <person name="Sreeshan A."/>
            <person name="Augustine A."/>
        </authorList>
    </citation>
    <scope>NUCLEOTIDE SEQUENCE</scope>
    <source>
        <tissue evidence="2">Leaf</tissue>
    </source>
</reference>
<evidence type="ECO:0000313" key="2">
    <source>
        <dbReference type="EMBL" id="MBX65336.1"/>
    </source>
</evidence>
<feature type="compositionally biased region" description="Basic residues" evidence="1">
    <location>
        <begin position="111"/>
        <end position="121"/>
    </location>
</feature>
<dbReference type="PANTHER" id="PTHR37258">
    <property type="entry name" value="FANTOM PROTEIN"/>
    <property type="match status" value="1"/>
</dbReference>
<name>A0A2P2QEF7_RHIMU</name>
<dbReference type="PANTHER" id="PTHR37258:SF1">
    <property type="entry name" value="FANTOM PROTEIN"/>
    <property type="match status" value="1"/>
</dbReference>
<dbReference type="AlphaFoldDB" id="A0A2P2QEF7"/>
<organism evidence="2">
    <name type="scientific">Rhizophora mucronata</name>
    <name type="common">Asiatic mangrove</name>
    <dbReference type="NCBI Taxonomy" id="61149"/>
    <lineage>
        <taxon>Eukaryota</taxon>
        <taxon>Viridiplantae</taxon>
        <taxon>Streptophyta</taxon>
        <taxon>Embryophyta</taxon>
        <taxon>Tracheophyta</taxon>
        <taxon>Spermatophyta</taxon>
        <taxon>Magnoliopsida</taxon>
        <taxon>eudicotyledons</taxon>
        <taxon>Gunneridae</taxon>
        <taxon>Pentapetalae</taxon>
        <taxon>rosids</taxon>
        <taxon>fabids</taxon>
        <taxon>Malpighiales</taxon>
        <taxon>Rhizophoraceae</taxon>
        <taxon>Rhizophora</taxon>
    </lineage>
</organism>
<proteinExistence type="predicted"/>
<dbReference type="EMBL" id="GGEC01084852">
    <property type="protein sequence ID" value="MBX65336.1"/>
    <property type="molecule type" value="Transcribed_RNA"/>
</dbReference>